<dbReference type="InterPro" id="IPR036390">
    <property type="entry name" value="WH_DNA-bd_sf"/>
</dbReference>
<protein>
    <submittedName>
        <fullName evidence="2">TrmB family transcriptional regulator</fullName>
    </submittedName>
</protein>
<accession>A0A4D6KH00</accession>
<proteinExistence type="predicted"/>
<dbReference type="KEGG" id="halz:E5139_13260"/>
<reference evidence="2 3" key="2">
    <citation type="submission" date="2019-04" db="EMBL/GenBank/DDBJ databases">
        <authorList>
            <person name="Yang S."/>
            <person name="Wei W."/>
        </authorList>
    </citation>
    <scope>NUCLEOTIDE SEQUENCE [LARGE SCALE GENOMIC DNA]</scope>
    <source>
        <strain evidence="3">ZP60</strain>
    </source>
</reference>
<sequence>MGRRGMTANTDDARRRAIDKLEGLGLSAYAARTFVALVELESGTAKSISATVNVPRTRVYDAADELSEWGLVEIESATPRRFHAVSIEHALFVLGTEYTDRIDDVTAALEAVGSTESSLSRDDLWLSSDPAAITERMSAVVADAQESVLLAATDDRRAEPVADALVTAAQRGVEVRAIGVDDRFDESPVTVVDDDRPWNPAVLPLSTVLLADHEDAVVTFQSEEPLAFWSRGESNNLLVLLRALLGIE</sequence>
<organism evidence="2 3">
    <name type="scientific">Halomicrobium mukohataei</name>
    <dbReference type="NCBI Taxonomy" id="57705"/>
    <lineage>
        <taxon>Archaea</taxon>
        <taxon>Methanobacteriati</taxon>
        <taxon>Methanobacteriota</taxon>
        <taxon>Stenosarchaea group</taxon>
        <taxon>Halobacteria</taxon>
        <taxon>Halobacteriales</taxon>
        <taxon>Haloarculaceae</taxon>
        <taxon>Halomicrobium</taxon>
    </lineage>
</organism>
<dbReference type="InterPro" id="IPR036388">
    <property type="entry name" value="WH-like_DNA-bd_sf"/>
</dbReference>
<name>A0A4D6KH00_9EURY</name>
<dbReference type="DNASU" id="8411557"/>
<dbReference type="OMA" id="HFIEVEW"/>
<reference evidence="2 3" key="1">
    <citation type="submission" date="2019-04" db="EMBL/GenBank/DDBJ databases">
        <title>Complete genome sequence of Arthrobacter sp. ZXY-2 associated with effective atrazine degradation and salt adaptation.</title>
        <authorList>
            <person name="Zhao X."/>
        </authorList>
    </citation>
    <scope>NUCLEOTIDE SEQUENCE [LARGE SCALE GENOMIC DNA]</scope>
    <source>
        <strain evidence="3">ZP60</strain>
    </source>
</reference>
<evidence type="ECO:0000259" key="1">
    <source>
        <dbReference type="Pfam" id="PF01978"/>
    </source>
</evidence>
<dbReference type="EMBL" id="CP039375">
    <property type="protein sequence ID" value="QCD66565.1"/>
    <property type="molecule type" value="Genomic_DNA"/>
</dbReference>
<dbReference type="PANTHER" id="PTHR34293">
    <property type="entry name" value="HTH-TYPE TRANSCRIPTIONAL REGULATOR TRMBL2"/>
    <property type="match status" value="1"/>
</dbReference>
<dbReference type="Gene3D" id="1.10.10.10">
    <property type="entry name" value="Winged helix-like DNA-binding domain superfamily/Winged helix DNA-binding domain"/>
    <property type="match status" value="1"/>
</dbReference>
<dbReference type="SUPFAM" id="SSF46785">
    <property type="entry name" value="Winged helix' DNA-binding domain"/>
    <property type="match status" value="1"/>
</dbReference>
<dbReference type="InterPro" id="IPR051797">
    <property type="entry name" value="TrmB-like"/>
</dbReference>
<dbReference type="Gene3D" id="3.30.870.10">
    <property type="entry name" value="Endonuclease Chain A"/>
    <property type="match status" value="1"/>
</dbReference>
<dbReference type="SUPFAM" id="SSF56024">
    <property type="entry name" value="Phospholipase D/nuclease"/>
    <property type="match status" value="1"/>
</dbReference>
<dbReference type="PANTHER" id="PTHR34293:SF1">
    <property type="entry name" value="HTH-TYPE TRANSCRIPTIONAL REGULATOR TRMBL2"/>
    <property type="match status" value="1"/>
</dbReference>
<dbReference type="InterPro" id="IPR002831">
    <property type="entry name" value="Tscrpt_reg_TrmB_N"/>
</dbReference>
<gene>
    <name evidence="2" type="ORF">E5139_13260</name>
</gene>
<evidence type="ECO:0000313" key="2">
    <source>
        <dbReference type="EMBL" id="QCD66565.1"/>
    </source>
</evidence>
<feature type="domain" description="Transcription regulator TrmB N-terminal" evidence="1">
    <location>
        <begin position="21"/>
        <end position="88"/>
    </location>
</feature>
<dbReference type="AlphaFoldDB" id="A0A4D6KH00"/>
<dbReference type="Pfam" id="PF01978">
    <property type="entry name" value="TrmB"/>
    <property type="match status" value="1"/>
</dbReference>
<evidence type="ECO:0000313" key="3">
    <source>
        <dbReference type="Proteomes" id="UP000297053"/>
    </source>
</evidence>
<dbReference type="Proteomes" id="UP000297053">
    <property type="component" value="Chromosome"/>
</dbReference>